<proteinExistence type="predicted"/>
<name>R6IIJ0_9FIRM</name>
<evidence type="ECO:0000313" key="1">
    <source>
        <dbReference type="EMBL" id="CDB45151.1"/>
    </source>
</evidence>
<accession>R6IIJ0</accession>
<dbReference type="STRING" id="1262914.BN533_00289"/>
<protein>
    <recommendedName>
        <fullName evidence="2">LysM domain-containing protein</fullName>
    </recommendedName>
</protein>
<dbReference type="HOGENOM" id="CLU_2667877_0_0_9"/>
<evidence type="ECO:0008006" key="2">
    <source>
        <dbReference type="Google" id="ProtNLM"/>
    </source>
</evidence>
<sequence length="75" mass="8838">MWYSFFMDEPKQTVAVTVTVRAGDTLEEIIYDLKETYDDQRDWREICAQAERDNAFGRYILPGEHIIFNMEVAGK</sequence>
<organism evidence="1">
    <name type="scientific">Phascolarctobacterium faecium</name>
    <dbReference type="NCBI Taxonomy" id="33025"/>
    <lineage>
        <taxon>Bacteria</taxon>
        <taxon>Bacillati</taxon>
        <taxon>Bacillota</taxon>
        <taxon>Negativicutes</taxon>
        <taxon>Acidaminococcales</taxon>
        <taxon>Acidaminococcaceae</taxon>
        <taxon>Phascolarctobacterium</taxon>
    </lineage>
</organism>
<reference evidence="1" key="1">
    <citation type="submission" date="2012-11" db="EMBL/GenBank/DDBJ databases">
        <title>Dependencies among metagenomic species, viruses, plasmids and units of genetic variation.</title>
        <authorList>
            <person name="Nielsen H.B."/>
            <person name="Almeida M."/>
            <person name="Juncker A.S."/>
            <person name="Rasmussen S."/>
            <person name="Li J."/>
            <person name="Sunagawa S."/>
            <person name="Plichta D."/>
            <person name="Gautier L."/>
            <person name="Le Chatelier E."/>
            <person name="Peletier E."/>
            <person name="Bonde I."/>
            <person name="Nielsen T."/>
            <person name="Manichanh C."/>
            <person name="Arumugam M."/>
            <person name="Batto J."/>
            <person name="Santos M.B.Q.D."/>
            <person name="Blom N."/>
            <person name="Borruel N."/>
            <person name="Burgdorf K.S."/>
            <person name="Boumezbeur F."/>
            <person name="Casellas F."/>
            <person name="Dore J."/>
            <person name="Guarner F."/>
            <person name="Hansen T."/>
            <person name="Hildebrand F."/>
            <person name="Kaas R.S."/>
            <person name="Kennedy S."/>
            <person name="Kristiansen K."/>
            <person name="Kultima J.R."/>
            <person name="Leonard P."/>
            <person name="Levenez F."/>
            <person name="Lund O."/>
            <person name="Moumen B."/>
            <person name="Le Paslier D."/>
            <person name="Pons N."/>
            <person name="Pedersen O."/>
            <person name="Prifti E."/>
            <person name="Qin J."/>
            <person name="Raes J."/>
            <person name="Tap J."/>
            <person name="Tims S."/>
            <person name="Ussery D.W."/>
            <person name="Yamada T."/>
            <person name="MetaHit consortium"/>
            <person name="Renault P."/>
            <person name="Sicheritz-Ponten T."/>
            <person name="Bork P."/>
            <person name="Wang J."/>
            <person name="Brunak S."/>
            <person name="Ehrlich S.D."/>
        </authorList>
    </citation>
    <scope>NUCLEOTIDE SEQUENCE [LARGE SCALE GENOMIC DNA]</scope>
</reference>
<dbReference type="EMBL" id="CBDS010000018">
    <property type="protein sequence ID" value="CDB45151.1"/>
    <property type="molecule type" value="Genomic_DNA"/>
</dbReference>
<dbReference type="AlphaFoldDB" id="R6IIJ0"/>
<gene>
    <name evidence="1" type="ORF">BN533_00289</name>
</gene>
<comment type="caution">
    <text evidence="1">The sequence shown here is derived from an EMBL/GenBank/DDBJ whole genome shotgun (WGS) entry which is preliminary data.</text>
</comment>